<organism evidence="3 4">
    <name type="scientific">Gilvimarinus algae</name>
    <dbReference type="NCBI Taxonomy" id="3058037"/>
    <lineage>
        <taxon>Bacteria</taxon>
        <taxon>Pseudomonadati</taxon>
        <taxon>Pseudomonadota</taxon>
        <taxon>Gammaproteobacteria</taxon>
        <taxon>Cellvibrionales</taxon>
        <taxon>Cellvibrionaceae</taxon>
        <taxon>Gilvimarinus</taxon>
    </lineage>
</organism>
<dbReference type="InterPro" id="IPR029058">
    <property type="entry name" value="AB_hydrolase_fold"/>
</dbReference>
<keyword evidence="3" id="KW-0378">Hydrolase</keyword>
<dbReference type="PANTHER" id="PTHR33428:SF14">
    <property type="entry name" value="CARBOXYLESTERASE TYPE B DOMAIN-CONTAINING PROTEIN"/>
    <property type="match status" value="1"/>
</dbReference>
<sequence>MTIIPNLRVLAPFTLLLLCGATFAGVIEQKVLDEGGSGTYKAIAATQESLPGYVVYRPVNLAQAVKAEGPLPAIVFANGGCNDTSFPFERMLSEIASHGYLVIALGAMQRRLDDRQLEKADNAMMIRAVDWLAIQSASEQSEFHHKVALDRIASAGQSCGGAQVLATASEPRFTTYLMFNSGIGDMTMAEASRRSLSDLHAPILYLLGGETDVATANAQLDYQRIEHVPVVFANHLTAGHSGTFEQAYGGSFAALALMWLDWHLKDRKQFKSVFAEHKPEAFPDWELKAKSVASHVLP</sequence>
<dbReference type="SUPFAM" id="SSF53474">
    <property type="entry name" value="alpha/beta-Hydrolases"/>
    <property type="match status" value="1"/>
</dbReference>
<evidence type="ECO:0000313" key="4">
    <source>
        <dbReference type="Proteomes" id="UP001168380"/>
    </source>
</evidence>
<keyword evidence="1" id="KW-0732">Signal</keyword>
<evidence type="ECO:0000259" key="2">
    <source>
        <dbReference type="Pfam" id="PF12740"/>
    </source>
</evidence>
<dbReference type="GO" id="GO:0016787">
    <property type="term" value="F:hydrolase activity"/>
    <property type="evidence" value="ECO:0007669"/>
    <property type="project" value="UniProtKB-KW"/>
</dbReference>
<evidence type="ECO:0000256" key="1">
    <source>
        <dbReference type="SAM" id="SignalP"/>
    </source>
</evidence>
<keyword evidence="4" id="KW-1185">Reference proteome</keyword>
<gene>
    <name evidence="3" type="ORF">QWI16_09685</name>
</gene>
<feature type="domain" description="PET hydrolase/cutinase-like" evidence="2">
    <location>
        <begin position="71"/>
        <end position="273"/>
    </location>
</feature>
<comment type="caution">
    <text evidence="3">The sequence shown here is derived from an EMBL/GenBank/DDBJ whole genome shotgun (WGS) entry which is preliminary data.</text>
</comment>
<dbReference type="PANTHER" id="PTHR33428">
    <property type="entry name" value="CHLOROPHYLLASE-2, CHLOROPLASTIC"/>
    <property type="match status" value="1"/>
</dbReference>
<dbReference type="Gene3D" id="3.40.50.1820">
    <property type="entry name" value="alpha/beta hydrolase"/>
    <property type="match status" value="1"/>
</dbReference>
<feature type="chain" id="PRO_5045684079" evidence="1">
    <location>
        <begin position="25"/>
        <end position="298"/>
    </location>
</feature>
<reference evidence="3" key="1">
    <citation type="submission" date="2023-07" db="EMBL/GenBank/DDBJ databases">
        <title>Gilvimarinus algae sp. nov., isolated from the surface of Kelp.</title>
        <authorList>
            <person name="Sun Y.Y."/>
            <person name="Gong Y."/>
            <person name="Du Z.J."/>
        </authorList>
    </citation>
    <scope>NUCLEOTIDE SEQUENCE</scope>
    <source>
        <strain evidence="3">SDUM040014</strain>
    </source>
</reference>
<evidence type="ECO:0000313" key="3">
    <source>
        <dbReference type="EMBL" id="MDO3382445.1"/>
    </source>
</evidence>
<proteinExistence type="predicted"/>
<dbReference type="InterPro" id="IPR041127">
    <property type="entry name" value="PET_hydrolase/cutinase-like"/>
</dbReference>
<protein>
    <submittedName>
        <fullName evidence="3">Dienelactone hydrolase family protein</fullName>
    </submittedName>
</protein>
<dbReference type="Pfam" id="PF12740">
    <property type="entry name" value="PETase"/>
    <property type="match status" value="1"/>
</dbReference>
<dbReference type="RefSeq" id="WP_302712704.1">
    <property type="nucleotide sequence ID" value="NZ_JAULRT010000052.1"/>
</dbReference>
<name>A0ABT8TEB7_9GAMM</name>
<dbReference type="EMBL" id="JAULRT010000052">
    <property type="protein sequence ID" value="MDO3382445.1"/>
    <property type="molecule type" value="Genomic_DNA"/>
</dbReference>
<feature type="signal peptide" evidence="1">
    <location>
        <begin position="1"/>
        <end position="24"/>
    </location>
</feature>
<accession>A0ABT8TEB7</accession>
<dbReference type="Proteomes" id="UP001168380">
    <property type="component" value="Unassembled WGS sequence"/>
</dbReference>